<proteinExistence type="predicted"/>
<dbReference type="HOGENOM" id="CLU_689337_0_0_1"/>
<reference evidence="3" key="1">
    <citation type="submission" date="2011-07" db="EMBL/GenBank/DDBJ databases">
        <authorList>
            <consortium name="Caenorhabditis brenneri Sequencing and Analysis Consortium"/>
            <person name="Wilson R.K."/>
        </authorList>
    </citation>
    <scope>NUCLEOTIDE SEQUENCE [LARGE SCALE GENOMIC DNA]</scope>
    <source>
        <strain evidence="3">PB2801</strain>
    </source>
</reference>
<dbReference type="STRING" id="135651.G0PAT7"/>
<dbReference type="InParanoid" id="G0PAT7"/>
<evidence type="ECO:0000256" key="1">
    <source>
        <dbReference type="SAM" id="MobiDB-lite"/>
    </source>
</evidence>
<evidence type="ECO:0000313" key="3">
    <source>
        <dbReference type="Proteomes" id="UP000008068"/>
    </source>
</evidence>
<gene>
    <name evidence="2" type="ORF">CAEBREN_28931</name>
</gene>
<protein>
    <submittedName>
        <fullName evidence="2">Uncharacterized protein</fullName>
    </submittedName>
</protein>
<evidence type="ECO:0000313" key="2">
    <source>
        <dbReference type="EMBL" id="EGT49986.1"/>
    </source>
</evidence>
<feature type="region of interest" description="Disordered" evidence="1">
    <location>
        <begin position="1"/>
        <end position="26"/>
    </location>
</feature>
<name>G0PAT7_CAEBE</name>
<feature type="compositionally biased region" description="Low complexity" evidence="1">
    <location>
        <begin position="15"/>
        <end position="26"/>
    </location>
</feature>
<keyword evidence="3" id="KW-1185">Reference proteome</keyword>
<dbReference type="AlphaFoldDB" id="G0PAT7"/>
<sequence length="26" mass="2990">MAIDDVGPHERRRSTPTVSRRPSLQK</sequence>
<dbReference type="EMBL" id="GL380189">
    <property type="protein sequence ID" value="EGT49986.1"/>
    <property type="molecule type" value="Genomic_DNA"/>
</dbReference>
<accession>G0PAT7</accession>
<organism evidence="3">
    <name type="scientific">Caenorhabditis brenneri</name>
    <name type="common">Nematode worm</name>
    <dbReference type="NCBI Taxonomy" id="135651"/>
    <lineage>
        <taxon>Eukaryota</taxon>
        <taxon>Metazoa</taxon>
        <taxon>Ecdysozoa</taxon>
        <taxon>Nematoda</taxon>
        <taxon>Chromadorea</taxon>
        <taxon>Rhabditida</taxon>
        <taxon>Rhabditina</taxon>
        <taxon>Rhabditomorpha</taxon>
        <taxon>Rhabditoidea</taxon>
        <taxon>Rhabditidae</taxon>
        <taxon>Peloderinae</taxon>
        <taxon>Caenorhabditis</taxon>
    </lineage>
</organism>
<dbReference type="Proteomes" id="UP000008068">
    <property type="component" value="Unassembled WGS sequence"/>
</dbReference>